<comment type="caution">
    <text evidence="1">The sequence shown here is derived from an EMBL/GenBank/DDBJ whole genome shotgun (WGS) entry which is preliminary data.</text>
</comment>
<sequence>MKTDLWVPIVELRLIRSLGILFTVRFKRPISNTKTSAFEIRFEVGGLERGAIGLELSLFLSKNLKSKAVSVSFLRALGVRTYSKESVFSSKGCFF</sequence>
<dbReference type="Proteomes" id="UP000724686">
    <property type="component" value="Unassembled WGS sequence"/>
</dbReference>
<dbReference type="EMBL" id="JAFFPU010000033">
    <property type="protein sequence ID" value="MBM9577262.1"/>
    <property type="molecule type" value="Genomic_DNA"/>
</dbReference>
<reference evidence="1 2" key="1">
    <citation type="submission" date="2021-02" db="EMBL/GenBank/DDBJ databases">
        <title>Leptospira ainlahdjerensis sp. nov., Leptospira ainazelensis sp. nov., Leptospira abararensis sp. nov. and Leptospira chreensis sp. nov., four new species isolated from water sources in Algeria.</title>
        <authorList>
            <person name="Amara Korba A."/>
            <person name="Kainiu M."/>
            <person name="Vincent A.T."/>
            <person name="Mariet J.-F."/>
            <person name="Veyrier F.J."/>
            <person name="Goarant C."/>
            <person name="Picardeau M."/>
        </authorList>
    </citation>
    <scope>NUCLEOTIDE SEQUENCE [LARGE SCALE GENOMIC DNA]</scope>
    <source>
        <strain evidence="1 2">201903070</strain>
    </source>
</reference>
<organism evidence="1 2">
    <name type="scientific">Leptospira ainlahdjerensis</name>
    <dbReference type="NCBI Taxonomy" id="2810033"/>
    <lineage>
        <taxon>Bacteria</taxon>
        <taxon>Pseudomonadati</taxon>
        <taxon>Spirochaetota</taxon>
        <taxon>Spirochaetia</taxon>
        <taxon>Leptospirales</taxon>
        <taxon>Leptospiraceae</taxon>
        <taxon>Leptospira</taxon>
    </lineage>
</organism>
<accession>A0ABS2UDE2</accession>
<evidence type="ECO:0000313" key="1">
    <source>
        <dbReference type="EMBL" id="MBM9577262.1"/>
    </source>
</evidence>
<dbReference type="RefSeq" id="WP_205279400.1">
    <property type="nucleotide sequence ID" value="NZ_JAFFPU010000033.1"/>
</dbReference>
<protein>
    <submittedName>
        <fullName evidence="1">Uncharacterized protein</fullName>
    </submittedName>
</protein>
<keyword evidence="2" id="KW-1185">Reference proteome</keyword>
<evidence type="ECO:0000313" key="2">
    <source>
        <dbReference type="Proteomes" id="UP000724686"/>
    </source>
</evidence>
<name>A0ABS2UDE2_9LEPT</name>
<gene>
    <name evidence="1" type="ORF">JWG45_08870</name>
</gene>
<proteinExistence type="predicted"/>